<dbReference type="Pfam" id="PF14905">
    <property type="entry name" value="OMP_b-brl_3"/>
    <property type="match status" value="1"/>
</dbReference>
<evidence type="ECO:0000256" key="3">
    <source>
        <dbReference type="ARBA" id="ARBA00023237"/>
    </source>
</evidence>
<dbReference type="Gene3D" id="2.40.170.20">
    <property type="entry name" value="TonB-dependent receptor, beta-barrel domain"/>
    <property type="match status" value="1"/>
</dbReference>
<feature type="domain" description="Outer membrane protein beta-barrel" evidence="4">
    <location>
        <begin position="306"/>
        <end position="700"/>
    </location>
</feature>
<evidence type="ECO:0000256" key="1">
    <source>
        <dbReference type="ARBA" id="ARBA00004442"/>
    </source>
</evidence>
<dbReference type="PANTHER" id="PTHR40980:SF4">
    <property type="entry name" value="TONB-DEPENDENT RECEPTOR-LIKE BETA-BARREL DOMAIN-CONTAINING PROTEIN"/>
    <property type="match status" value="1"/>
</dbReference>
<dbReference type="AlphaFoldDB" id="A0A1I3DSJ3"/>
<keyword evidence="2" id="KW-0472">Membrane</keyword>
<keyword evidence="3" id="KW-0998">Cell outer membrane</keyword>
<comment type="subcellular location">
    <subcellularLocation>
        <location evidence="1">Cell outer membrane</location>
    </subcellularLocation>
</comment>
<accession>A0A1I3DSJ3</accession>
<sequence length="730" mass="83363">MFLFDCLIENNYMKLLFSGLGMLLGTLFVAQTKDTVKSKEIEAVTIIAKKATVESKADRTIFNVANSSILAGNTSWEILQMTPLVSIDNNDVMKAEGENVTVYINDRKSIFTGKDLKEYLKTIPAENLMKIEVITSPSAKYETTGEVINIVLKKLTNEGFKGSFTANNTQNAKNSQYSNLNINYHKSNFTQSFSGSYGDNTRISKNENENFFYDTNLLTKILTEGEERGKSPSFSSSSELELNDKNTVGLIVEFSQYNRNAFSNALGNTTLNNILQSSYIQNQNLEGFNRNLGNNLFYKYYDKEKNKILDLNLGFNYDSTVDTNNRILTNSDSPIPTGSSILANNENREYYLKADYSQPLGKAENQSQLEFGGKIDFRNNAIPYDYLNLSNNAFVFDALRSNNFHYQENLNSLYINFSKTYFKKLETRVGLRYEYINFKIKQDVGNIARTDSYGVLLPNLLLKYSFSDNYNLSATYNHYLFRPYYSEFNPFLLPSDDGTFYRGNIDIQPNPSDRIGLKLGLFKKYFLSANYSFTNQDFWNTYLKEDGKTISQPVNFDGKSLRYSLNFNTNQTFFKNKLNVNLNVGLDYNDVSDFNQKNNLNRQNYFTNFNASSNFSYTNLFNKDINVNAFFTLFTPNNGNSFSNKPSVFHNISATKIFKDLGLEGTLRLINPFRKLSFDQTTFAPIGTFRNRTEVDYHGFSIAIVKRFGNQKVKESTKTDVEKESGGGKN</sequence>
<organism evidence="5 6">
    <name type="scientific">Halpernia frigidisoli</name>
    <dbReference type="NCBI Taxonomy" id="1125876"/>
    <lineage>
        <taxon>Bacteria</taxon>
        <taxon>Pseudomonadati</taxon>
        <taxon>Bacteroidota</taxon>
        <taxon>Flavobacteriia</taxon>
        <taxon>Flavobacteriales</taxon>
        <taxon>Weeksellaceae</taxon>
        <taxon>Chryseobacterium group</taxon>
        <taxon>Halpernia</taxon>
    </lineage>
</organism>
<dbReference type="GO" id="GO:0009279">
    <property type="term" value="C:cell outer membrane"/>
    <property type="evidence" value="ECO:0007669"/>
    <property type="project" value="UniProtKB-SubCell"/>
</dbReference>
<reference evidence="5 6" key="1">
    <citation type="submission" date="2016-10" db="EMBL/GenBank/DDBJ databases">
        <authorList>
            <person name="de Groot N.N."/>
        </authorList>
    </citation>
    <scope>NUCLEOTIDE SEQUENCE [LARGE SCALE GENOMIC DNA]</scope>
    <source>
        <strain evidence="5 6">DSM 26000</strain>
    </source>
</reference>
<keyword evidence="6" id="KW-1185">Reference proteome</keyword>
<evidence type="ECO:0000313" key="5">
    <source>
        <dbReference type="EMBL" id="SFH89518.1"/>
    </source>
</evidence>
<dbReference type="PANTHER" id="PTHR40980">
    <property type="entry name" value="PLUG DOMAIN-CONTAINING PROTEIN"/>
    <property type="match status" value="1"/>
</dbReference>
<dbReference type="InterPro" id="IPR041700">
    <property type="entry name" value="OMP_b-brl_3"/>
</dbReference>
<name>A0A1I3DSJ3_9FLAO</name>
<dbReference type="STRING" id="1125876.SAMN05443292_0671"/>
<evidence type="ECO:0000256" key="2">
    <source>
        <dbReference type="ARBA" id="ARBA00023136"/>
    </source>
</evidence>
<proteinExistence type="predicted"/>
<protein>
    <submittedName>
        <fullName evidence="5">Outer membrane protein beta-barrel family protein</fullName>
    </submittedName>
</protein>
<dbReference type="Proteomes" id="UP000198931">
    <property type="component" value="Unassembled WGS sequence"/>
</dbReference>
<dbReference type="InterPro" id="IPR036942">
    <property type="entry name" value="Beta-barrel_TonB_sf"/>
</dbReference>
<gene>
    <name evidence="5" type="ORF">SAMN05443292_0671</name>
</gene>
<dbReference type="SUPFAM" id="SSF56935">
    <property type="entry name" value="Porins"/>
    <property type="match status" value="1"/>
</dbReference>
<evidence type="ECO:0000313" key="6">
    <source>
        <dbReference type="Proteomes" id="UP000198931"/>
    </source>
</evidence>
<dbReference type="EMBL" id="FOQT01000001">
    <property type="protein sequence ID" value="SFH89518.1"/>
    <property type="molecule type" value="Genomic_DNA"/>
</dbReference>
<evidence type="ECO:0000259" key="4">
    <source>
        <dbReference type="Pfam" id="PF14905"/>
    </source>
</evidence>